<accession>A0A016UCU4</accession>
<dbReference type="EMBL" id="JARK01001381">
    <property type="protein sequence ID" value="EYC13124.1"/>
    <property type="molecule type" value="Genomic_DNA"/>
</dbReference>
<dbReference type="Proteomes" id="UP000024635">
    <property type="component" value="Unassembled WGS sequence"/>
</dbReference>
<protein>
    <submittedName>
        <fullName evidence="1">Uncharacterized protein</fullName>
    </submittedName>
</protein>
<organism evidence="1 2">
    <name type="scientific">Ancylostoma ceylanicum</name>
    <dbReference type="NCBI Taxonomy" id="53326"/>
    <lineage>
        <taxon>Eukaryota</taxon>
        <taxon>Metazoa</taxon>
        <taxon>Ecdysozoa</taxon>
        <taxon>Nematoda</taxon>
        <taxon>Chromadorea</taxon>
        <taxon>Rhabditida</taxon>
        <taxon>Rhabditina</taxon>
        <taxon>Rhabditomorpha</taxon>
        <taxon>Strongyloidea</taxon>
        <taxon>Ancylostomatidae</taxon>
        <taxon>Ancylostomatinae</taxon>
        <taxon>Ancylostoma</taxon>
    </lineage>
</organism>
<reference evidence="2" key="1">
    <citation type="journal article" date="2015" name="Nat. Genet.">
        <title>The genome and transcriptome of the zoonotic hookworm Ancylostoma ceylanicum identify infection-specific gene families.</title>
        <authorList>
            <person name="Schwarz E.M."/>
            <person name="Hu Y."/>
            <person name="Antoshechkin I."/>
            <person name="Miller M.M."/>
            <person name="Sternberg P.W."/>
            <person name="Aroian R.V."/>
        </authorList>
    </citation>
    <scope>NUCLEOTIDE SEQUENCE</scope>
    <source>
        <strain evidence="2">HY135</strain>
    </source>
</reference>
<sequence>MVYVKATKPWATIRFGFFFFDEAVSYSPCAQSAESFRAHRASGTRRARAAGSARSKTFHRLRIRIIRTTTEHP</sequence>
<proteinExistence type="predicted"/>
<evidence type="ECO:0000313" key="2">
    <source>
        <dbReference type="Proteomes" id="UP000024635"/>
    </source>
</evidence>
<name>A0A016UCU4_9BILA</name>
<comment type="caution">
    <text evidence="1">The sequence shown here is derived from an EMBL/GenBank/DDBJ whole genome shotgun (WGS) entry which is preliminary data.</text>
</comment>
<gene>
    <name evidence="1" type="primary">Acey_s0045.g1278</name>
    <name evidence="1" type="ORF">Y032_0045g1278</name>
</gene>
<keyword evidence="2" id="KW-1185">Reference proteome</keyword>
<dbReference type="AlphaFoldDB" id="A0A016UCU4"/>
<evidence type="ECO:0000313" key="1">
    <source>
        <dbReference type="EMBL" id="EYC13124.1"/>
    </source>
</evidence>